<comment type="caution">
    <text evidence="9">The sequence shown here is derived from an EMBL/GenBank/DDBJ whole genome shotgun (WGS) entry which is preliminary data.</text>
</comment>
<dbReference type="EMBL" id="JADINH010000174">
    <property type="protein sequence ID" value="MBO8416435.1"/>
    <property type="molecule type" value="Genomic_DNA"/>
</dbReference>
<evidence type="ECO:0000256" key="8">
    <source>
        <dbReference type="NCBIfam" id="TIGR00188"/>
    </source>
</evidence>
<keyword evidence="2 7" id="KW-0819">tRNA processing</keyword>
<comment type="subunit">
    <text evidence="7">Consists of a catalytic RNA component (M1 or rnpB) and a protein subunit.</text>
</comment>
<comment type="function">
    <text evidence="1 7">RNaseP catalyzes the removal of the 5'-leader sequence from pre-tRNA to produce the mature 5'-terminus. It can also cleave other RNA substrates such as 4.5S RNA. The protein component plays an auxiliary but essential role in vivo by binding to the 5'-leader sequence and broadening the substrate specificity of the ribozyme.</text>
</comment>
<accession>A0A9D9DBM4</accession>
<dbReference type="GO" id="GO:0042781">
    <property type="term" value="F:3'-tRNA processing endoribonuclease activity"/>
    <property type="evidence" value="ECO:0007669"/>
    <property type="project" value="TreeGrafter"/>
</dbReference>
<evidence type="ECO:0000256" key="5">
    <source>
        <dbReference type="ARBA" id="ARBA00022801"/>
    </source>
</evidence>
<dbReference type="NCBIfam" id="TIGR00188">
    <property type="entry name" value="rnpA"/>
    <property type="match status" value="1"/>
</dbReference>
<evidence type="ECO:0000256" key="6">
    <source>
        <dbReference type="ARBA" id="ARBA00022884"/>
    </source>
</evidence>
<evidence type="ECO:0000313" key="10">
    <source>
        <dbReference type="Proteomes" id="UP000823631"/>
    </source>
</evidence>
<dbReference type="InterPro" id="IPR000100">
    <property type="entry name" value="RNase_P"/>
</dbReference>
<evidence type="ECO:0000313" key="9">
    <source>
        <dbReference type="EMBL" id="MBO8416435.1"/>
    </source>
</evidence>
<dbReference type="Pfam" id="PF00825">
    <property type="entry name" value="Ribonuclease_P"/>
    <property type="match status" value="1"/>
</dbReference>
<dbReference type="PANTHER" id="PTHR33992:SF1">
    <property type="entry name" value="RIBONUCLEASE P PROTEIN COMPONENT"/>
    <property type="match status" value="1"/>
</dbReference>
<keyword evidence="6 7" id="KW-0694">RNA-binding</keyword>
<keyword evidence="3 7" id="KW-0540">Nuclease</keyword>
<reference evidence="9" key="2">
    <citation type="journal article" date="2021" name="PeerJ">
        <title>Extensive microbial diversity within the chicken gut microbiome revealed by metagenomics and culture.</title>
        <authorList>
            <person name="Gilroy R."/>
            <person name="Ravi A."/>
            <person name="Getino M."/>
            <person name="Pursley I."/>
            <person name="Horton D.L."/>
            <person name="Alikhan N.F."/>
            <person name="Baker D."/>
            <person name="Gharbi K."/>
            <person name="Hall N."/>
            <person name="Watson M."/>
            <person name="Adriaenssens E.M."/>
            <person name="Foster-Nyarko E."/>
            <person name="Jarju S."/>
            <person name="Secka A."/>
            <person name="Antonio M."/>
            <person name="Oren A."/>
            <person name="Chaudhuri R.R."/>
            <person name="La Ragione R."/>
            <person name="Hildebrand F."/>
            <person name="Pallen M.J."/>
        </authorList>
    </citation>
    <scope>NUCLEOTIDE SEQUENCE</scope>
    <source>
        <strain evidence="9">17213</strain>
    </source>
</reference>
<dbReference type="GO" id="GO:0001682">
    <property type="term" value="P:tRNA 5'-leader removal"/>
    <property type="evidence" value="ECO:0007669"/>
    <property type="project" value="UniProtKB-UniRule"/>
</dbReference>
<dbReference type="Proteomes" id="UP000823631">
    <property type="component" value="Unassembled WGS sequence"/>
</dbReference>
<dbReference type="EC" id="3.1.26.5" evidence="7 8"/>
<dbReference type="GO" id="GO:0000049">
    <property type="term" value="F:tRNA binding"/>
    <property type="evidence" value="ECO:0007669"/>
    <property type="project" value="UniProtKB-UniRule"/>
</dbReference>
<reference evidence="9" key="1">
    <citation type="submission" date="2020-10" db="EMBL/GenBank/DDBJ databases">
        <authorList>
            <person name="Gilroy R."/>
        </authorList>
    </citation>
    <scope>NUCLEOTIDE SEQUENCE</scope>
    <source>
        <strain evidence="9">17213</strain>
    </source>
</reference>
<comment type="catalytic activity">
    <reaction evidence="7">
        <text>Endonucleolytic cleavage of RNA, removing 5'-extranucleotides from tRNA precursor.</text>
        <dbReference type="EC" id="3.1.26.5"/>
    </reaction>
</comment>
<evidence type="ECO:0000256" key="4">
    <source>
        <dbReference type="ARBA" id="ARBA00022759"/>
    </source>
</evidence>
<dbReference type="AlphaFoldDB" id="A0A9D9DBM4"/>
<sequence length="121" mass="13789">MANTSFPREGRLLKSEEFDAVFKNPVRASAPGIVVLAKKNGLNRPRLGLVVPKKVLKRAVWRNRVKRLVRETFRLHQDTLPAADLVFIARPKIGEISNKDFCAALTRLWNSISRRLDNQQS</sequence>
<comment type="similarity">
    <text evidence="7">Belongs to the RnpA family.</text>
</comment>
<keyword evidence="4 7" id="KW-0255">Endonuclease</keyword>
<proteinExistence type="inferred from homology"/>
<dbReference type="InterPro" id="IPR014721">
    <property type="entry name" value="Ribsml_uS5_D2-typ_fold_subgr"/>
</dbReference>
<dbReference type="InterPro" id="IPR020568">
    <property type="entry name" value="Ribosomal_Su5_D2-typ_SF"/>
</dbReference>
<dbReference type="GO" id="GO:0030677">
    <property type="term" value="C:ribonuclease P complex"/>
    <property type="evidence" value="ECO:0007669"/>
    <property type="project" value="TreeGrafter"/>
</dbReference>
<name>A0A9D9DBM4_9GAMM</name>
<evidence type="ECO:0000256" key="1">
    <source>
        <dbReference type="ARBA" id="ARBA00002663"/>
    </source>
</evidence>
<keyword evidence="5 7" id="KW-0378">Hydrolase</keyword>
<dbReference type="PROSITE" id="PS00648">
    <property type="entry name" value="RIBONUCLEASE_P"/>
    <property type="match status" value="1"/>
</dbReference>
<evidence type="ECO:0000256" key="3">
    <source>
        <dbReference type="ARBA" id="ARBA00022722"/>
    </source>
</evidence>
<evidence type="ECO:0000256" key="2">
    <source>
        <dbReference type="ARBA" id="ARBA00022694"/>
    </source>
</evidence>
<dbReference type="SUPFAM" id="SSF54211">
    <property type="entry name" value="Ribosomal protein S5 domain 2-like"/>
    <property type="match status" value="1"/>
</dbReference>
<evidence type="ECO:0000256" key="7">
    <source>
        <dbReference type="HAMAP-Rule" id="MF_00227"/>
    </source>
</evidence>
<dbReference type="InterPro" id="IPR020539">
    <property type="entry name" value="RNase_P_CS"/>
</dbReference>
<dbReference type="HAMAP" id="MF_00227">
    <property type="entry name" value="RNase_P"/>
    <property type="match status" value="1"/>
</dbReference>
<dbReference type="PANTHER" id="PTHR33992">
    <property type="entry name" value="RIBONUCLEASE P PROTEIN COMPONENT"/>
    <property type="match status" value="1"/>
</dbReference>
<protein>
    <recommendedName>
        <fullName evidence="7 8">Ribonuclease P protein component</fullName>
        <shortName evidence="7">RNase P protein</shortName>
        <shortName evidence="7">RNaseP protein</shortName>
        <ecNumber evidence="7 8">3.1.26.5</ecNumber>
    </recommendedName>
    <alternativeName>
        <fullName evidence="7">Protein C5</fullName>
    </alternativeName>
</protein>
<dbReference type="Gene3D" id="3.30.230.10">
    <property type="match status" value="1"/>
</dbReference>
<organism evidence="9 10">
    <name type="scientific">Candidatus Avisuccinivibrio stercorigallinarum</name>
    <dbReference type="NCBI Taxonomy" id="2840704"/>
    <lineage>
        <taxon>Bacteria</taxon>
        <taxon>Pseudomonadati</taxon>
        <taxon>Pseudomonadota</taxon>
        <taxon>Gammaproteobacteria</taxon>
        <taxon>Aeromonadales</taxon>
        <taxon>Succinivibrionaceae</taxon>
        <taxon>Succinivibrionaceae incertae sedis</taxon>
        <taxon>Candidatus Avisuccinivibrio</taxon>
    </lineage>
</organism>
<dbReference type="GO" id="GO:0004526">
    <property type="term" value="F:ribonuclease P activity"/>
    <property type="evidence" value="ECO:0007669"/>
    <property type="project" value="UniProtKB-UniRule"/>
</dbReference>
<gene>
    <name evidence="7 9" type="primary">rnpA</name>
    <name evidence="9" type="ORF">IAB19_08655</name>
</gene>